<dbReference type="SMART" id="SM01399">
    <property type="entry name" value="Sybindin"/>
    <property type="match status" value="1"/>
</dbReference>
<evidence type="ECO:0000256" key="6">
    <source>
        <dbReference type="RuleBase" id="RU366065"/>
    </source>
</evidence>
<comment type="subcellular location">
    <subcellularLocation>
        <location evidence="6">Endoplasmic reticulum</location>
    </subcellularLocation>
    <subcellularLocation>
        <location evidence="6">Golgi apparatus</location>
        <location evidence="6">cis-Golgi network</location>
    </subcellularLocation>
    <subcellularLocation>
        <location evidence="1">Golgi apparatus</location>
    </subcellularLocation>
</comment>
<evidence type="ECO:0000313" key="7">
    <source>
        <dbReference type="EMBL" id="ELA41793.1"/>
    </source>
</evidence>
<dbReference type="InterPro" id="IPR011012">
    <property type="entry name" value="Longin-like_dom_sf"/>
</dbReference>
<evidence type="ECO:0000256" key="3">
    <source>
        <dbReference type="ARBA" id="ARBA00022824"/>
    </source>
</evidence>
<dbReference type="FunCoup" id="L2GLM7">
    <property type="interactions" value="3"/>
</dbReference>
<dbReference type="STRING" id="993615.L2GLM7"/>
<dbReference type="GO" id="GO:0006888">
    <property type="term" value="P:endoplasmic reticulum to Golgi vesicle-mediated transport"/>
    <property type="evidence" value="ECO:0007669"/>
    <property type="project" value="UniProtKB-UniRule"/>
</dbReference>
<reference evidence="8" key="1">
    <citation type="submission" date="2011-05" db="EMBL/GenBank/DDBJ databases">
        <title>The genome sequence of Vittaforma corneae strain ATCC 50505.</title>
        <authorList>
            <consortium name="The Broad Institute Genome Sequencing Platform"/>
            <person name="Cuomo C."/>
            <person name="Didier E."/>
            <person name="Bowers L."/>
            <person name="Young S.K."/>
            <person name="Zeng Q."/>
            <person name="Gargeya S."/>
            <person name="Fitzgerald M."/>
            <person name="Haas B."/>
            <person name="Abouelleil A."/>
            <person name="Alvarado L."/>
            <person name="Arachchi H.M."/>
            <person name="Berlin A."/>
            <person name="Chapman S.B."/>
            <person name="Gearin G."/>
            <person name="Goldberg J."/>
            <person name="Griggs A."/>
            <person name="Gujja S."/>
            <person name="Hansen M."/>
            <person name="Heiman D."/>
            <person name="Howarth C."/>
            <person name="Larimer J."/>
            <person name="Lui A."/>
            <person name="MacDonald P.J.P."/>
            <person name="McCowen C."/>
            <person name="Montmayeur A."/>
            <person name="Murphy C."/>
            <person name="Neiman D."/>
            <person name="Pearson M."/>
            <person name="Priest M."/>
            <person name="Roberts A."/>
            <person name="Saif S."/>
            <person name="Shea T."/>
            <person name="Sisk P."/>
            <person name="Stolte C."/>
            <person name="Sykes S."/>
            <person name="Wortman J."/>
            <person name="Nusbaum C."/>
            <person name="Birren B."/>
        </authorList>
    </citation>
    <scope>NUCLEOTIDE SEQUENCE [LARGE SCALE GENOMIC DNA]</scope>
    <source>
        <strain evidence="8">ATCC 50505</strain>
    </source>
</reference>
<comment type="subunit">
    <text evidence="6">Part of the multisubunit transport protein particle (TRAPP) complex.</text>
</comment>
<dbReference type="GO" id="GO:0005794">
    <property type="term" value="C:Golgi apparatus"/>
    <property type="evidence" value="ECO:0007669"/>
    <property type="project" value="UniProtKB-SubCell"/>
</dbReference>
<dbReference type="GO" id="GO:0005783">
    <property type="term" value="C:endoplasmic reticulum"/>
    <property type="evidence" value="ECO:0007669"/>
    <property type="project" value="UniProtKB-SubCell"/>
</dbReference>
<dbReference type="Pfam" id="PF04099">
    <property type="entry name" value="Sybindin"/>
    <property type="match status" value="1"/>
</dbReference>
<evidence type="ECO:0000256" key="1">
    <source>
        <dbReference type="ARBA" id="ARBA00004555"/>
    </source>
</evidence>
<dbReference type="InterPro" id="IPR007233">
    <property type="entry name" value="TRAPPC"/>
</dbReference>
<organism evidence="7 8">
    <name type="scientific">Vittaforma corneae (strain ATCC 50505)</name>
    <name type="common">Microsporidian parasite</name>
    <name type="synonym">Nosema corneum</name>
    <dbReference type="NCBI Taxonomy" id="993615"/>
    <lineage>
        <taxon>Eukaryota</taxon>
        <taxon>Fungi</taxon>
        <taxon>Fungi incertae sedis</taxon>
        <taxon>Microsporidia</taxon>
        <taxon>Nosematidae</taxon>
        <taxon>Vittaforma</taxon>
    </lineage>
</organism>
<evidence type="ECO:0000256" key="5">
    <source>
        <dbReference type="ARBA" id="ARBA00023034"/>
    </source>
</evidence>
<dbReference type="SUPFAM" id="SSF64356">
    <property type="entry name" value="SNARE-like"/>
    <property type="match status" value="1"/>
</dbReference>
<dbReference type="GeneID" id="19881856"/>
<keyword evidence="4 6" id="KW-0931">ER-Golgi transport</keyword>
<keyword evidence="2 6" id="KW-0813">Transport</keyword>
<comment type="similarity">
    <text evidence="6">Belongs to the TRAPP small subunits family.</text>
</comment>
<dbReference type="AlphaFoldDB" id="L2GLM7"/>
<dbReference type="Proteomes" id="UP000011082">
    <property type="component" value="Unassembled WGS sequence"/>
</dbReference>
<dbReference type="OrthoDB" id="246406at2759"/>
<sequence>MVISFAQKNLVITNKSGGLIYSSLTDADPNEMLIIGSTLHTLLEILEHICEGQSLSNAQAYNKTVEYGQSKIITFRTLTGYSFIFLWDSTDPPFNSVYLHFCETVLQNYSYRLGMPARSKRFCPEQYF</sequence>
<name>L2GLM7_VITCO</name>
<evidence type="ECO:0000256" key="4">
    <source>
        <dbReference type="ARBA" id="ARBA00022892"/>
    </source>
</evidence>
<dbReference type="EMBL" id="JH370138">
    <property type="protein sequence ID" value="ELA41793.1"/>
    <property type="molecule type" value="Genomic_DNA"/>
</dbReference>
<dbReference type="GO" id="GO:0030008">
    <property type="term" value="C:TRAPP complex"/>
    <property type="evidence" value="ECO:0007669"/>
    <property type="project" value="UniProtKB-UniRule"/>
</dbReference>
<proteinExistence type="inferred from homology"/>
<dbReference type="HOGENOM" id="CLU_1961289_0_0_1"/>
<keyword evidence="3 6" id="KW-0256">Endoplasmic reticulum</keyword>
<dbReference type="VEuPathDB" id="MicrosporidiaDB:VICG_01145"/>
<accession>L2GLM7</accession>
<protein>
    <recommendedName>
        <fullName evidence="6">Trafficking protein particle complex subunit</fullName>
    </recommendedName>
</protein>
<evidence type="ECO:0000313" key="8">
    <source>
        <dbReference type="Proteomes" id="UP000011082"/>
    </source>
</evidence>
<dbReference type="InParanoid" id="L2GLM7"/>
<keyword evidence="5 6" id="KW-0333">Golgi apparatus</keyword>
<gene>
    <name evidence="7" type="ORF">VICG_01145</name>
</gene>
<evidence type="ECO:0000256" key="2">
    <source>
        <dbReference type="ARBA" id="ARBA00022448"/>
    </source>
</evidence>
<keyword evidence="8" id="KW-1185">Reference proteome</keyword>
<dbReference type="Gene3D" id="3.30.450.70">
    <property type="match status" value="1"/>
</dbReference>
<dbReference type="RefSeq" id="XP_007604591.1">
    <property type="nucleotide sequence ID" value="XM_007604529.1"/>
</dbReference>